<proteinExistence type="predicted"/>
<name>A0A0K2TUK5_LEPSM</name>
<dbReference type="EMBL" id="HACA01012362">
    <property type="protein sequence ID" value="CDW29723.1"/>
    <property type="molecule type" value="Transcribed_RNA"/>
</dbReference>
<evidence type="ECO:0000313" key="1">
    <source>
        <dbReference type="EMBL" id="CDW29723.1"/>
    </source>
</evidence>
<reference evidence="1" key="1">
    <citation type="submission" date="2014-05" db="EMBL/GenBank/DDBJ databases">
        <authorList>
            <person name="Chronopoulou M."/>
        </authorList>
    </citation>
    <scope>NUCLEOTIDE SEQUENCE</scope>
    <source>
        <tissue evidence="1">Whole organism</tissue>
    </source>
</reference>
<feature type="non-terminal residue" evidence="1">
    <location>
        <position position="1"/>
    </location>
</feature>
<protein>
    <submittedName>
        <fullName evidence="1">Uncharacterized protein</fullName>
    </submittedName>
</protein>
<sequence>PLLCFVFRLNSCGIKKKKRNFFIDKIVHATSSTQRAFSYDVTIVDIGRWGINNKWFYNNISLILRKMGNYLYVFGCQNWSST</sequence>
<organism evidence="1">
    <name type="scientific">Lepeophtheirus salmonis</name>
    <name type="common">Salmon louse</name>
    <name type="synonym">Caligus salmonis</name>
    <dbReference type="NCBI Taxonomy" id="72036"/>
    <lineage>
        <taxon>Eukaryota</taxon>
        <taxon>Metazoa</taxon>
        <taxon>Ecdysozoa</taxon>
        <taxon>Arthropoda</taxon>
        <taxon>Crustacea</taxon>
        <taxon>Multicrustacea</taxon>
        <taxon>Hexanauplia</taxon>
        <taxon>Copepoda</taxon>
        <taxon>Siphonostomatoida</taxon>
        <taxon>Caligidae</taxon>
        <taxon>Lepeophtheirus</taxon>
    </lineage>
</organism>
<dbReference type="AlphaFoldDB" id="A0A0K2TUK5"/>
<accession>A0A0K2TUK5</accession>